<evidence type="ECO:0000313" key="2">
    <source>
        <dbReference type="Proteomes" id="UP001229421"/>
    </source>
</evidence>
<dbReference type="PANTHER" id="PTHR46328:SF30">
    <property type="entry name" value="OS04G0641500 PROTEIN"/>
    <property type="match status" value="1"/>
</dbReference>
<dbReference type="AlphaFoldDB" id="A0AAD8P513"/>
<dbReference type="Proteomes" id="UP001229421">
    <property type="component" value="Unassembled WGS sequence"/>
</dbReference>
<reference evidence="1" key="1">
    <citation type="journal article" date="2023" name="bioRxiv">
        <title>Improved chromosome-level genome assembly for marigold (Tagetes erecta).</title>
        <authorList>
            <person name="Jiang F."/>
            <person name="Yuan L."/>
            <person name="Wang S."/>
            <person name="Wang H."/>
            <person name="Xu D."/>
            <person name="Wang A."/>
            <person name="Fan W."/>
        </authorList>
    </citation>
    <scope>NUCLEOTIDE SEQUENCE</scope>
    <source>
        <strain evidence="1">WSJ</strain>
        <tissue evidence="1">Leaf</tissue>
    </source>
</reference>
<sequence length="212" mass="23725">MDHNTYKDNQSIVNFTDHINHIDDVNHNVVIDFNPESDNIADKQGNDLVLGQEADGVCSTYTSLLTGESQIFVNKGKAPIVSDFNSNEQSIDVDDSIYLSDDQFNYVEADTVHESVNDYSCSKVIHSPNGNTYWKLVLPVKDILVKGTMYSSLDEAIKMYIVYASKAGFSSHLNTIRRSKGDNITIKYRYIVCNKSGKSNVVVVDTLDDKHT</sequence>
<evidence type="ECO:0008006" key="3">
    <source>
        <dbReference type="Google" id="ProtNLM"/>
    </source>
</evidence>
<comment type="caution">
    <text evidence="1">The sequence shown here is derived from an EMBL/GenBank/DDBJ whole genome shotgun (WGS) entry which is preliminary data.</text>
</comment>
<name>A0AAD8P513_TARER</name>
<protein>
    <recommendedName>
        <fullName evidence="3">FAR1 domain-containing protein</fullName>
    </recommendedName>
</protein>
<proteinExistence type="predicted"/>
<accession>A0AAD8P513</accession>
<organism evidence="1 2">
    <name type="scientific">Tagetes erecta</name>
    <name type="common">African marigold</name>
    <dbReference type="NCBI Taxonomy" id="13708"/>
    <lineage>
        <taxon>Eukaryota</taxon>
        <taxon>Viridiplantae</taxon>
        <taxon>Streptophyta</taxon>
        <taxon>Embryophyta</taxon>
        <taxon>Tracheophyta</taxon>
        <taxon>Spermatophyta</taxon>
        <taxon>Magnoliopsida</taxon>
        <taxon>eudicotyledons</taxon>
        <taxon>Gunneridae</taxon>
        <taxon>Pentapetalae</taxon>
        <taxon>asterids</taxon>
        <taxon>campanulids</taxon>
        <taxon>Asterales</taxon>
        <taxon>Asteraceae</taxon>
        <taxon>Asteroideae</taxon>
        <taxon>Heliantheae alliance</taxon>
        <taxon>Tageteae</taxon>
        <taxon>Tagetes</taxon>
    </lineage>
</organism>
<evidence type="ECO:0000313" key="1">
    <source>
        <dbReference type="EMBL" id="KAK1432302.1"/>
    </source>
</evidence>
<dbReference type="PANTHER" id="PTHR46328">
    <property type="entry name" value="FAR-RED IMPAIRED RESPONSIVE (FAR1) FAMILY PROTEIN-RELATED"/>
    <property type="match status" value="1"/>
</dbReference>
<dbReference type="EMBL" id="JAUHHV010000002">
    <property type="protein sequence ID" value="KAK1432302.1"/>
    <property type="molecule type" value="Genomic_DNA"/>
</dbReference>
<gene>
    <name evidence="1" type="ORF">QVD17_09197</name>
</gene>
<keyword evidence="2" id="KW-1185">Reference proteome</keyword>